<dbReference type="GO" id="GO:0071555">
    <property type="term" value="P:cell wall organization"/>
    <property type="evidence" value="ECO:0007669"/>
    <property type="project" value="TreeGrafter"/>
</dbReference>
<dbReference type="GO" id="GO:0016757">
    <property type="term" value="F:glycosyltransferase activity"/>
    <property type="evidence" value="ECO:0007669"/>
    <property type="project" value="UniProtKB-KW"/>
</dbReference>
<evidence type="ECO:0000256" key="1">
    <source>
        <dbReference type="SAM" id="SignalP"/>
    </source>
</evidence>
<dbReference type="PANTHER" id="PTHR30627:SF24">
    <property type="entry name" value="PENICILLIN-BINDING PROTEIN 4B"/>
    <property type="match status" value="1"/>
</dbReference>
<dbReference type="InterPro" id="IPR054120">
    <property type="entry name" value="PBPA_dimer"/>
</dbReference>
<dbReference type="InterPro" id="IPR001460">
    <property type="entry name" value="PCN-bd_Tpept"/>
</dbReference>
<dbReference type="EC" id="2.4.1.129" evidence="4"/>
<feature type="domain" description="Penicillin-binding protein transpeptidase" evidence="2">
    <location>
        <begin position="157"/>
        <end position="482"/>
    </location>
</feature>
<keyword evidence="5" id="KW-1185">Reference proteome</keyword>
<gene>
    <name evidence="4" type="ORF">HNR40_001338</name>
</gene>
<protein>
    <submittedName>
        <fullName evidence="4">Peptidoglycan glycosyltransferase</fullName>
        <ecNumber evidence="4">2.4.1.129</ecNumber>
    </submittedName>
</protein>
<reference evidence="4 5" key="1">
    <citation type="submission" date="2020-08" db="EMBL/GenBank/DDBJ databases">
        <title>Genomic Encyclopedia of Type Strains, Phase IV (KMG-IV): sequencing the most valuable type-strain genomes for metagenomic binning, comparative biology and taxonomic classification.</title>
        <authorList>
            <person name="Goeker M."/>
        </authorList>
    </citation>
    <scope>NUCLEOTIDE SEQUENCE [LARGE SCALE GENOMIC DNA]</scope>
    <source>
        <strain evidence="4 5">DSM 45385</strain>
    </source>
</reference>
<feature type="chain" id="PRO_5038997966" evidence="1">
    <location>
        <begin position="29"/>
        <end position="488"/>
    </location>
</feature>
<keyword evidence="4" id="KW-0328">Glycosyltransferase</keyword>
<dbReference type="PANTHER" id="PTHR30627">
    <property type="entry name" value="PEPTIDOGLYCAN D,D-TRANSPEPTIDASE"/>
    <property type="match status" value="1"/>
</dbReference>
<dbReference type="InterPro" id="IPR050515">
    <property type="entry name" value="Beta-lactam/transpept"/>
</dbReference>
<evidence type="ECO:0000259" key="3">
    <source>
        <dbReference type="Pfam" id="PF21922"/>
    </source>
</evidence>
<dbReference type="SUPFAM" id="SSF56601">
    <property type="entry name" value="beta-lactamase/transpeptidase-like"/>
    <property type="match status" value="1"/>
</dbReference>
<evidence type="ECO:0000259" key="2">
    <source>
        <dbReference type="Pfam" id="PF00905"/>
    </source>
</evidence>
<dbReference type="GO" id="GO:0071972">
    <property type="term" value="F:peptidoglycan L,D-transpeptidase activity"/>
    <property type="evidence" value="ECO:0007669"/>
    <property type="project" value="TreeGrafter"/>
</dbReference>
<sequence>MNSTLKRAAVACLAMFALLMINVNYLQAVKADGYREDSRNNRNYFERYAVQRGRITASGKTILAQSTETKGPFKFLRDYPEGELYAHVTGFFSPESESSIERSENSLLDGSSSDLLLRRSIDLFTGEPTKGANVDLTINPKAQKAAYDALRQSGKRGAAVAIEPKTGKILALVSLPTYDPAKISVPEKPQAFSAYNKLEKNPDKPLINRAIGDFYAPGSTFKVVTTAAWLEDDSSRDGQTVVDAPTRLSLPNTTTTLPNYGGAACGGGQVPMVYALERSCNTPFGKIGLDLGYAKIAEQARKFGVGEPLSIPMGVEASTIGDEEKEDPAAIAMTSIGQRSAVMTPLQMAMIAAGIANNGSVMKPYLVNKITDAKGDAVDEGEPEELSEAMSPENAAKLKSMMVSVVANGTAKTAQIPGVEVGGKTGTAETREGKAPHAWFISFAPAQDPQVAVAVFVESGAARVGEEATGGGVAAPIGKAITEAVLNK</sequence>
<dbReference type="Pfam" id="PF00905">
    <property type="entry name" value="Transpeptidase"/>
    <property type="match status" value="1"/>
</dbReference>
<keyword evidence="1" id="KW-0732">Signal</keyword>
<dbReference type="AlphaFoldDB" id="A0A7W7ZXZ4"/>
<proteinExistence type="predicted"/>
<dbReference type="GO" id="GO:0005886">
    <property type="term" value="C:plasma membrane"/>
    <property type="evidence" value="ECO:0007669"/>
    <property type="project" value="TreeGrafter"/>
</dbReference>
<dbReference type="Pfam" id="PF21922">
    <property type="entry name" value="PBP_dimer_2"/>
    <property type="match status" value="1"/>
</dbReference>
<dbReference type="RefSeq" id="WP_184959029.1">
    <property type="nucleotide sequence ID" value="NZ_JACHIN010000001.1"/>
</dbReference>
<feature type="signal peptide" evidence="1">
    <location>
        <begin position="1"/>
        <end position="28"/>
    </location>
</feature>
<dbReference type="Gene3D" id="3.90.1310.10">
    <property type="entry name" value="Penicillin-binding protein 2a (Domain 2)"/>
    <property type="match status" value="1"/>
</dbReference>
<feature type="domain" description="Penicillin binding protein A dimerisation" evidence="3">
    <location>
        <begin position="52"/>
        <end position="134"/>
    </location>
</feature>
<dbReference type="Gene3D" id="3.40.710.10">
    <property type="entry name" value="DD-peptidase/beta-lactamase superfamily"/>
    <property type="match status" value="1"/>
</dbReference>
<keyword evidence="4" id="KW-0808">Transferase</keyword>
<accession>A0A7W7ZXZ4</accession>
<evidence type="ECO:0000313" key="4">
    <source>
        <dbReference type="EMBL" id="MBB5075892.1"/>
    </source>
</evidence>
<dbReference type="Proteomes" id="UP000568380">
    <property type="component" value="Unassembled WGS sequence"/>
</dbReference>
<comment type="caution">
    <text evidence="4">The sequence shown here is derived from an EMBL/GenBank/DDBJ whole genome shotgun (WGS) entry which is preliminary data.</text>
</comment>
<dbReference type="GO" id="GO:0008658">
    <property type="term" value="F:penicillin binding"/>
    <property type="evidence" value="ECO:0007669"/>
    <property type="project" value="InterPro"/>
</dbReference>
<name>A0A7W7ZXZ4_9ACTN</name>
<dbReference type="InterPro" id="IPR012338">
    <property type="entry name" value="Beta-lactam/transpept-like"/>
</dbReference>
<dbReference type="EMBL" id="JACHIN010000001">
    <property type="protein sequence ID" value="MBB5075892.1"/>
    <property type="molecule type" value="Genomic_DNA"/>
</dbReference>
<organism evidence="4 5">
    <name type="scientific">Nonomuraea endophytica</name>
    <dbReference type="NCBI Taxonomy" id="714136"/>
    <lineage>
        <taxon>Bacteria</taxon>
        <taxon>Bacillati</taxon>
        <taxon>Actinomycetota</taxon>
        <taxon>Actinomycetes</taxon>
        <taxon>Streptosporangiales</taxon>
        <taxon>Streptosporangiaceae</taxon>
        <taxon>Nonomuraea</taxon>
    </lineage>
</organism>
<evidence type="ECO:0000313" key="5">
    <source>
        <dbReference type="Proteomes" id="UP000568380"/>
    </source>
</evidence>